<dbReference type="AlphaFoldDB" id="A0A8T2VFS7"/>
<gene>
    <name evidence="1" type="ORF">KP509_01G029000</name>
</gene>
<evidence type="ECO:0000313" key="1">
    <source>
        <dbReference type="EMBL" id="KAH7445928.1"/>
    </source>
</evidence>
<accession>A0A8T2VFS7</accession>
<organism evidence="1 2">
    <name type="scientific">Ceratopteris richardii</name>
    <name type="common">Triangle waterfern</name>
    <dbReference type="NCBI Taxonomy" id="49495"/>
    <lineage>
        <taxon>Eukaryota</taxon>
        <taxon>Viridiplantae</taxon>
        <taxon>Streptophyta</taxon>
        <taxon>Embryophyta</taxon>
        <taxon>Tracheophyta</taxon>
        <taxon>Polypodiopsida</taxon>
        <taxon>Polypodiidae</taxon>
        <taxon>Polypodiales</taxon>
        <taxon>Pteridineae</taxon>
        <taxon>Pteridaceae</taxon>
        <taxon>Parkerioideae</taxon>
        <taxon>Ceratopteris</taxon>
    </lineage>
</organism>
<name>A0A8T2VFS7_CERRI</name>
<comment type="caution">
    <text evidence="1">The sequence shown here is derived from an EMBL/GenBank/DDBJ whole genome shotgun (WGS) entry which is preliminary data.</text>
</comment>
<dbReference type="Proteomes" id="UP000825935">
    <property type="component" value="Chromosome 1"/>
</dbReference>
<reference evidence="1" key="1">
    <citation type="submission" date="2021-08" db="EMBL/GenBank/DDBJ databases">
        <title>WGS assembly of Ceratopteris richardii.</title>
        <authorList>
            <person name="Marchant D.B."/>
            <person name="Chen G."/>
            <person name="Jenkins J."/>
            <person name="Shu S."/>
            <person name="Leebens-Mack J."/>
            <person name="Grimwood J."/>
            <person name="Schmutz J."/>
            <person name="Soltis P."/>
            <person name="Soltis D."/>
            <person name="Chen Z.-H."/>
        </authorList>
    </citation>
    <scope>NUCLEOTIDE SEQUENCE</scope>
    <source>
        <strain evidence="1">Whitten #5841</strain>
        <tissue evidence="1">Leaf</tissue>
    </source>
</reference>
<dbReference type="EMBL" id="CM035406">
    <property type="protein sequence ID" value="KAH7445928.1"/>
    <property type="molecule type" value="Genomic_DNA"/>
</dbReference>
<keyword evidence="2" id="KW-1185">Reference proteome</keyword>
<proteinExistence type="predicted"/>
<sequence length="107" mass="11773">MRVETRADCGHSTFMESLLNFPGHGNYNVIPGEFMVTTSPLHRHAQNKKNLNASADRYTHGSCISESCQLYRNSRIGRALLVEVLSYSKVTTACLRGSCSAPKVVLA</sequence>
<protein>
    <submittedName>
        <fullName evidence="1">Uncharacterized protein</fullName>
    </submittedName>
</protein>
<evidence type="ECO:0000313" key="2">
    <source>
        <dbReference type="Proteomes" id="UP000825935"/>
    </source>
</evidence>